<dbReference type="EMBL" id="PQIB02000001">
    <property type="protein sequence ID" value="RLN42256.1"/>
    <property type="molecule type" value="Genomic_DNA"/>
</dbReference>
<comment type="similarity">
    <text evidence="2">Belongs to the NRAMP (TC 2.A.55) family.</text>
</comment>
<protein>
    <submittedName>
        <fullName evidence="9">Uncharacterized protein</fullName>
    </submittedName>
</protein>
<sequence>MAANGEPAEGSPPASGAEGRALLRPSSFVSAISDDDEGFEERAFEPEEKVVVSVSGDPDEERLFYASGGRAPPFSWRKLWLFTGPGYLMSIAFVDPGNIEGDLQAGATAGGSLLWLLLWSTAMGLLVQLLAARLGVATGRHLAELCRDEYPDWARRALWLMAEVALVSADIQEVIGSAIAIKILSHGLLPIWAGVVITALDCQSQCNLCATGILVPKLNSRTIKQAVGLVGSVITPHNVFLHSALVQSRKIDPGNEYEVREALRYYSIESTMALVVPFMINLFVTTVFAKGFYGTKEADNIGLENAGKYLHEKFGGDFFPVLYIWGVGLLAAGTSSTITGTYAGQFIMGGLLNWRVKKWIRALITRSFAIVPTIIVALYFNTSDSALDVLNEWLNVLQSIQIPFSLIPLVTLVSKEEVMGPFKIGPRTKIPNDKGLIHSNGLYNRFTSLPFPVGTVSLPPPDPIEPPNPSAPPEHRSLAEQLAPQQDRAAEGRQRAAGRRGGGQGGGLRPGKFGSGWQPLEPLMPEQTRSGAPMEWTTVQHLDLRHSGGRRGASARPMQPHAAAFRASQAIVAVAIGTHVVEFDALTGSKIASIDLGARVVRMAYSPTTSHVVIAILEDATIRSCDFATEQTLVLHSPEKKSDHVSIDTEVHLALTPLEPIVFFGFHKRMSVTAYAEGLIRAYNIQTYAVHYTLQLAVDSTIKLMGAGAFGFHPTLEWIFVGDRGGTLLAWDVSTERPSMIGITQAGSQPITSVSWLPTLRLLVTIAKDGALQVWKTRVIINPNRQPMETHFFEHAAIETMDITKILTLQGGEAVYPLPRIKNLAVHPKFNLAAVIFADMSGTEAAKNKAAYTREGRRQLFALLQGARGSTAAVLKEKLLALGSSGILAEHQLQAQLQEQHLKGQSQITISDVARKAFLHSHFMEGHAKSGPISRLPLVTIADSSNLLRDVPVCQPYHLELNFFNKENRVVQYPVRAFYLDGFNLMGHNLSSGADNLYKKLYSTIPSNMECHPKNMAYSLKQHLFLVVFELSGPNGVVHEVVLYWEQTDLQTVNSKGSSIRGRDAAFLGPDDNQYAILEEDRTSLNLFSLKAVATKEALENNAAVLEENTFADNAANSTERQGPLQFTFESEVDRIFSSPLESTLLYVISGKHIGLAKLLQGYRLSTDNGLSITTKTDGKKFIKLKPNETVLQVHWQTTLRGPVVGILTTQRVLIASADLDILSSSSTKFDWALIFSSATAISMLGWDNKVRSILSTSFPRSVLLGALNDRLLLVNPTDINPRQKKGVEIRSCLVGLLEPLLIGFATMQQHFEQKLDLSEVLYQITSRFDSLRITPRSLDILAKGPPVCGDLAVSLSQAGPQFTQVMRCNYAIKALRFSTALSILKDEFLRSRDYPQCPPTSHLFQRFRELGYACIKYGQFDSAKETFEVIADHESMLDLFICHLNPSALRRLAQKLEESATDSELRRYLERILRVRSTGWTQGVFANFAAESMVPKGPEWAGGNWEIKTPTNVKTIPQWELAGEVMPYMRTTDAGIPSVVADHIGVYLGVMKGRGNVVEVSEKSLVKAIAAASSENAQPVSSESAEKNKAIAGGDSVGDTLARQLGVQIASADEQAKATEEFKKTLYGVVDGGSSDEDESTSKTKKIHIRIRDKPAASTIDVNKLKEATKQLGLGPPLSRTRSLSGTPQEFNQAPTQPGGPAAAVSPAMPNTAIDLFGTNTLVQPQAPSGATGPVIAGMGVTAGPIPEDFFQNTIPSHQLAAQLPPPGIVLSRMAQPSPGMNQGPVPNQNMMANVGLPDGGVPPQAPPQQSQFPQQPGIPMDNIGLPDGGVPPQSQPLPSQPQTLPSQTQGIQPGIPAPSQPIDLSALVEGPGAAKQAARPPAPTAVRPGQVPRGAPAAECYKMALAHLEQNQLTDALSCLDEAFLALAKDQSREADIKAQATICAQYKIAVALLQEIARLQRVQGAGALSAKEEMARLSRHLASLPIQAKHRINCIRTAIKRNMEVQNYAYAKQMLDLLYSKAPPTKQDELKSLIDMCVQRGLTNKSIDPFEDPSQFCSVTLSRLSTIGHDVCDLCGAKFSALSAPGCVVCGMGSIKRSDALTGGPGPVPSPFG</sequence>
<dbReference type="PANTHER" id="PTHR19878">
    <property type="entry name" value="AUTOPHAGY PROTEIN 16-LIKE"/>
    <property type="match status" value="1"/>
</dbReference>
<dbReference type="GO" id="GO:0016020">
    <property type="term" value="C:membrane"/>
    <property type="evidence" value="ECO:0007669"/>
    <property type="project" value="UniProtKB-SubCell"/>
</dbReference>
<feature type="transmembrane region" description="Helical" evidence="8">
    <location>
        <begin position="114"/>
        <end position="132"/>
    </location>
</feature>
<dbReference type="InterPro" id="IPR036322">
    <property type="entry name" value="WD40_repeat_dom_sf"/>
</dbReference>
<dbReference type="SMART" id="SM00320">
    <property type="entry name" value="WD40"/>
    <property type="match status" value="3"/>
</dbReference>
<feature type="compositionally biased region" description="Polar residues" evidence="7">
    <location>
        <begin position="1780"/>
        <end position="1793"/>
    </location>
</feature>
<evidence type="ECO:0000256" key="1">
    <source>
        <dbReference type="ARBA" id="ARBA00004141"/>
    </source>
</evidence>
<feature type="repeat" description="WD" evidence="6">
    <location>
        <begin position="744"/>
        <end position="778"/>
    </location>
</feature>
<dbReference type="Proteomes" id="UP000275267">
    <property type="component" value="Unassembled WGS sequence"/>
</dbReference>
<dbReference type="GO" id="GO:0000045">
    <property type="term" value="P:autophagosome assembly"/>
    <property type="evidence" value="ECO:0007669"/>
    <property type="project" value="InterPro"/>
</dbReference>
<dbReference type="GO" id="GO:0046873">
    <property type="term" value="F:metal ion transmembrane transporter activity"/>
    <property type="evidence" value="ECO:0007669"/>
    <property type="project" value="InterPro"/>
</dbReference>
<evidence type="ECO:0000256" key="2">
    <source>
        <dbReference type="ARBA" id="ARBA00009965"/>
    </source>
</evidence>
<comment type="subcellular location">
    <subcellularLocation>
        <location evidence="1">Membrane</location>
        <topology evidence="1">Multi-pass membrane protein</topology>
    </subcellularLocation>
</comment>
<accession>A0A3L6TRE7</accession>
<comment type="caution">
    <text evidence="9">The sequence shown here is derived from an EMBL/GenBank/DDBJ whole genome shotgun (WGS) entry which is preliminary data.</text>
</comment>
<evidence type="ECO:0000256" key="8">
    <source>
        <dbReference type="SAM" id="Phobius"/>
    </source>
</evidence>
<evidence type="ECO:0000256" key="7">
    <source>
        <dbReference type="SAM" id="MobiDB-lite"/>
    </source>
</evidence>
<feature type="compositionally biased region" description="Low complexity" evidence="7">
    <location>
        <begin position="1694"/>
        <end position="1705"/>
    </location>
</feature>
<dbReference type="PANTHER" id="PTHR19878:SF17">
    <property type="entry name" value="TRANSDUCIN_WD40 REPEAT-LIKE SUPERFAMILY PROTEIN"/>
    <property type="match status" value="1"/>
</dbReference>
<evidence type="ECO:0000256" key="5">
    <source>
        <dbReference type="ARBA" id="ARBA00023136"/>
    </source>
</evidence>
<feature type="region of interest" description="Disordered" evidence="7">
    <location>
        <begin position="456"/>
        <end position="532"/>
    </location>
</feature>
<dbReference type="InterPro" id="IPR045160">
    <property type="entry name" value="ATG16"/>
</dbReference>
<dbReference type="InterPro" id="IPR015943">
    <property type="entry name" value="WD40/YVTN_repeat-like_dom_sf"/>
</dbReference>
<dbReference type="InterPro" id="IPR001046">
    <property type="entry name" value="NRAMP_fam"/>
</dbReference>
<dbReference type="SUPFAM" id="SSF50978">
    <property type="entry name" value="WD40 repeat-like"/>
    <property type="match status" value="1"/>
</dbReference>
<name>A0A3L6TRE7_PANMI</name>
<evidence type="ECO:0000313" key="10">
    <source>
        <dbReference type="Proteomes" id="UP000275267"/>
    </source>
</evidence>
<dbReference type="PRINTS" id="PR00447">
    <property type="entry name" value="NATRESASSCMP"/>
</dbReference>
<evidence type="ECO:0000313" key="9">
    <source>
        <dbReference type="EMBL" id="RLN42256.1"/>
    </source>
</evidence>
<keyword evidence="4 8" id="KW-1133">Transmembrane helix</keyword>
<keyword evidence="6" id="KW-0853">WD repeat</keyword>
<gene>
    <name evidence="9" type="ORF">C2845_PM01G35340</name>
</gene>
<keyword evidence="3 8" id="KW-0812">Transmembrane</keyword>
<dbReference type="NCBIfam" id="NF037982">
    <property type="entry name" value="Nramp_1"/>
    <property type="match status" value="1"/>
</dbReference>
<dbReference type="STRING" id="4540.A0A3L6TRE7"/>
<evidence type="ECO:0000256" key="6">
    <source>
        <dbReference type="PROSITE-ProRule" id="PRU00221"/>
    </source>
</evidence>
<feature type="compositionally biased region" description="Pro residues" evidence="7">
    <location>
        <begin position="458"/>
        <end position="472"/>
    </location>
</feature>
<feature type="compositionally biased region" description="Polar residues" evidence="7">
    <location>
        <begin position="1681"/>
        <end position="1693"/>
    </location>
</feature>
<keyword evidence="10" id="KW-1185">Reference proteome</keyword>
<proteinExistence type="inferred from homology"/>
<evidence type="ECO:0000256" key="3">
    <source>
        <dbReference type="ARBA" id="ARBA00022692"/>
    </source>
</evidence>
<feature type="transmembrane region" description="Helical" evidence="8">
    <location>
        <begin position="272"/>
        <end position="293"/>
    </location>
</feature>
<dbReference type="Pfam" id="PF01566">
    <property type="entry name" value="Nramp"/>
    <property type="match status" value="2"/>
</dbReference>
<feature type="region of interest" description="Disordered" evidence="7">
    <location>
        <begin position="1779"/>
        <end position="1859"/>
    </location>
</feature>
<feature type="region of interest" description="Disordered" evidence="7">
    <location>
        <begin position="1673"/>
        <end position="1706"/>
    </location>
</feature>
<dbReference type="Gene3D" id="2.130.10.10">
    <property type="entry name" value="YVTN repeat-like/Quinoprotein amine dehydrogenase"/>
    <property type="match status" value="1"/>
</dbReference>
<evidence type="ECO:0000256" key="4">
    <source>
        <dbReference type="ARBA" id="ARBA00022989"/>
    </source>
</evidence>
<organism evidence="9 10">
    <name type="scientific">Panicum miliaceum</name>
    <name type="common">Proso millet</name>
    <name type="synonym">Broomcorn millet</name>
    <dbReference type="NCBI Taxonomy" id="4540"/>
    <lineage>
        <taxon>Eukaryota</taxon>
        <taxon>Viridiplantae</taxon>
        <taxon>Streptophyta</taxon>
        <taxon>Embryophyta</taxon>
        <taxon>Tracheophyta</taxon>
        <taxon>Spermatophyta</taxon>
        <taxon>Magnoliopsida</taxon>
        <taxon>Liliopsida</taxon>
        <taxon>Poales</taxon>
        <taxon>Poaceae</taxon>
        <taxon>PACMAD clade</taxon>
        <taxon>Panicoideae</taxon>
        <taxon>Panicodae</taxon>
        <taxon>Paniceae</taxon>
        <taxon>Panicinae</taxon>
        <taxon>Panicum</taxon>
        <taxon>Panicum sect. Panicum</taxon>
    </lineage>
</organism>
<dbReference type="InterPro" id="IPR001680">
    <property type="entry name" value="WD40_rpt"/>
</dbReference>
<dbReference type="PROSITE" id="PS50082">
    <property type="entry name" value="WD_REPEATS_2"/>
    <property type="match status" value="1"/>
</dbReference>
<keyword evidence="5 8" id="KW-0472">Membrane</keyword>
<feature type="compositionally biased region" description="Gly residues" evidence="7">
    <location>
        <begin position="499"/>
        <end position="509"/>
    </location>
</feature>
<dbReference type="OrthoDB" id="3295at2759"/>
<reference evidence="10" key="1">
    <citation type="journal article" date="2019" name="Nat. Commun.">
        <title>The genome of broomcorn millet.</title>
        <authorList>
            <person name="Zou C."/>
            <person name="Miki D."/>
            <person name="Li D."/>
            <person name="Tang Q."/>
            <person name="Xiao L."/>
            <person name="Rajput S."/>
            <person name="Deng P."/>
            <person name="Jia W."/>
            <person name="Huang R."/>
            <person name="Zhang M."/>
            <person name="Sun Y."/>
            <person name="Hu J."/>
            <person name="Fu X."/>
            <person name="Schnable P.S."/>
            <person name="Li F."/>
            <person name="Zhang H."/>
            <person name="Feng B."/>
            <person name="Zhu X."/>
            <person name="Liu R."/>
            <person name="Schnable J.C."/>
            <person name="Zhu J.-K."/>
            <person name="Zhang H."/>
        </authorList>
    </citation>
    <scope>NUCLEOTIDE SEQUENCE [LARGE SCALE GENOMIC DNA]</scope>
</reference>
<feature type="transmembrane region" description="Helical" evidence="8">
    <location>
        <begin position="322"/>
        <end position="347"/>
    </location>
</feature>
<feature type="transmembrane region" description="Helical" evidence="8">
    <location>
        <begin position="359"/>
        <end position="380"/>
    </location>
</feature>
<feature type="compositionally biased region" description="Low complexity" evidence="7">
    <location>
        <begin position="1842"/>
        <end position="1851"/>
    </location>
</feature>